<dbReference type="GO" id="GO:0008061">
    <property type="term" value="F:chitin binding"/>
    <property type="evidence" value="ECO:0007669"/>
    <property type="project" value="InterPro"/>
</dbReference>
<dbReference type="InterPro" id="IPR002557">
    <property type="entry name" value="Chitin-bd_dom"/>
</dbReference>
<evidence type="ECO:0000256" key="1">
    <source>
        <dbReference type="SAM" id="MobiDB-lite"/>
    </source>
</evidence>
<comment type="caution">
    <text evidence="3">The sequence shown here is derived from an EMBL/GenBank/DDBJ whole genome shotgun (WGS) entry which is preliminary data.</text>
</comment>
<accession>A0A8J1V116</accession>
<organism evidence="3 4">
    <name type="scientific">Owenia fusiformis</name>
    <name type="common">Polychaete worm</name>
    <dbReference type="NCBI Taxonomy" id="6347"/>
    <lineage>
        <taxon>Eukaryota</taxon>
        <taxon>Metazoa</taxon>
        <taxon>Spiralia</taxon>
        <taxon>Lophotrochozoa</taxon>
        <taxon>Annelida</taxon>
        <taxon>Polychaeta</taxon>
        <taxon>Sedentaria</taxon>
        <taxon>Canalipalpata</taxon>
        <taxon>Sabellida</taxon>
        <taxon>Oweniida</taxon>
        <taxon>Oweniidae</taxon>
        <taxon>Owenia</taxon>
    </lineage>
</organism>
<dbReference type="EMBL" id="CAIIXF020000004">
    <property type="protein sequence ID" value="CAH1781752.1"/>
    <property type="molecule type" value="Genomic_DNA"/>
</dbReference>
<reference evidence="3" key="1">
    <citation type="submission" date="2022-03" db="EMBL/GenBank/DDBJ databases">
        <authorList>
            <person name="Martin C."/>
        </authorList>
    </citation>
    <scope>NUCLEOTIDE SEQUENCE</scope>
</reference>
<feature type="transmembrane region" description="Helical" evidence="2">
    <location>
        <begin position="133"/>
        <end position="158"/>
    </location>
</feature>
<feature type="region of interest" description="Disordered" evidence="1">
    <location>
        <begin position="196"/>
        <end position="231"/>
    </location>
</feature>
<feature type="compositionally biased region" description="Basic and acidic residues" evidence="1">
    <location>
        <begin position="14"/>
        <end position="29"/>
    </location>
</feature>
<evidence type="ECO:0000256" key="2">
    <source>
        <dbReference type="SAM" id="Phobius"/>
    </source>
</evidence>
<dbReference type="GO" id="GO:0005576">
    <property type="term" value="C:extracellular region"/>
    <property type="evidence" value="ECO:0007669"/>
    <property type="project" value="InterPro"/>
</dbReference>
<dbReference type="InterPro" id="IPR036508">
    <property type="entry name" value="Chitin-bd_dom_sf"/>
</dbReference>
<dbReference type="PROSITE" id="PS50940">
    <property type="entry name" value="CHIT_BIND_II"/>
    <property type="match status" value="1"/>
</dbReference>
<feature type="region of interest" description="Disordered" evidence="1">
    <location>
        <begin position="1"/>
        <end position="101"/>
    </location>
</feature>
<evidence type="ECO:0000313" key="3">
    <source>
        <dbReference type="EMBL" id="CAH1781752.1"/>
    </source>
</evidence>
<dbReference type="Proteomes" id="UP000749559">
    <property type="component" value="Unassembled WGS sequence"/>
</dbReference>
<name>A0A8J1V116_OWEFU</name>
<dbReference type="SUPFAM" id="SSF57625">
    <property type="entry name" value="Invertebrate chitin-binding proteins"/>
    <property type="match status" value="1"/>
</dbReference>
<dbReference type="Pfam" id="PF01607">
    <property type="entry name" value="CBM_14"/>
    <property type="match status" value="1"/>
</dbReference>
<keyword evidence="2" id="KW-0472">Membrane</keyword>
<feature type="compositionally biased region" description="Low complexity" evidence="1">
    <location>
        <begin position="209"/>
        <end position="231"/>
    </location>
</feature>
<keyword evidence="4" id="KW-1185">Reference proteome</keyword>
<keyword evidence="2" id="KW-0812">Transmembrane</keyword>
<keyword evidence="2" id="KW-1133">Transmembrane helix</keyword>
<proteinExistence type="predicted"/>
<evidence type="ECO:0000313" key="4">
    <source>
        <dbReference type="Proteomes" id="UP000749559"/>
    </source>
</evidence>
<dbReference type="AlphaFoldDB" id="A0A8J1V116"/>
<sequence>MPRDSRPTRRPTRARREEKRPDLPQRPRDSGPVPDAKLKPPHTKPTRTRDVAAAARKSRPSSKDAYRKQMPMLSAIAARRLKGQQSKPKRQLGTRTASARKHRRDAVAKHMEDEHNKAQRYVVKAKKRKRYRLIMRVLAGLTIASVIATLTITIYAGVKHAMDSALEAKYDKSASGGYEEVDYEYDYDYEDSYTPPVFDVDTDPPTEPPTTTTTTTTTTTPIPTSTASTTTTDDPKFNFDDFCEDKPRLTKYKYKSDCDYYIYCVFNFGNLVPCPPGLTYNDETKECDENECEEGEEGEERKKRSGWLERLAFGQDRWHELWKMFGT</sequence>
<dbReference type="Gene3D" id="3.20.20.80">
    <property type="entry name" value="Glycosidases"/>
    <property type="match status" value="1"/>
</dbReference>
<protein>
    <submittedName>
        <fullName evidence="3">Uncharacterized protein</fullName>
    </submittedName>
</protein>
<feature type="compositionally biased region" description="Basic residues" evidence="1">
    <location>
        <begin position="79"/>
        <end position="101"/>
    </location>
</feature>
<gene>
    <name evidence="3" type="ORF">OFUS_LOCUS8287</name>
</gene>